<name>A0A916RQN5_9HYPH</name>
<dbReference type="SUPFAM" id="SSF50129">
    <property type="entry name" value="GroES-like"/>
    <property type="match status" value="1"/>
</dbReference>
<dbReference type="Gene3D" id="3.40.50.720">
    <property type="entry name" value="NAD(P)-binding Rossmann-like Domain"/>
    <property type="match status" value="1"/>
</dbReference>
<evidence type="ECO:0000313" key="3">
    <source>
        <dbReference type="EMBL" id="GGA66569.1"/>
    </source>
</evidence>
<organism evidence="3 4">
    <name type="scientific">Nitratireductor aestuarii</name>
    <dbReference type="NCBI Taxonomy" id="1735103"/>
    <lineage>
        <taxon>Bacteria</taxon>
        <taxon>Pseudomonadati</taxon>
        <taxon>Pseudomonadota</taxon>
        <taxon>Alphaproteobacteria</taxon>
        <taxon>Hyphomicrobiales</taxon>
        <taxon>Phyllobacteriaceae</taxon>
        <taxon>Nitratireductor</taxon>
    </lineage>
</organism>
<dbReference type="EMBL" id="BMIF01000005">
    <property type="protein sequence ID" value="GGA66569.1"/>
    <property type="molecule type" value="Genomic_DNA"/>
</dbReference>
<keyword evidence="1" id="KW-0560">Oxidoreductase</keyword>
<dbReference type="PANTHER" id="PTHR43205:SF7">
    <property type="entry name" value="PROSTAGLANDIN REDUCTASE 1"/>
    <property type="match status" value="1"/>
</dbReference>
<protein>
    <submittedName>
        <fullName evidence="3">NADP-dependent oxidoreductase</fullName>
    </submittedName>
</protein>
<dbReference type="InterPro" id="IPR011032">
    <property type="entry name" value="GroES-like_sf"/>
</dbReference>
<dbReference type="InterPro" id="IPR036291">
    <property type="entry name" value="NAD(P)-bd_dom_sf"/>
</dbReference>
<dbReference type="InterPro" id="IPR020843">
    <property type="entry name" value="ER"/>
</dbReference>
<dbReference type="FunFam" id="3.40.50.720:FF:000121">
    <property type="entry name" value="Prostaglandin reductase 2"/>
    <property type="match status" value="1"/>
</dbReference>
<dbReference type="Proteomes" id="UP000636264">
    <property type="component" value="Unassembled WGS sequence"/>
</dbReference>
<dbReference type="Pfam" id="PF00107">
    <property type="entry name" value="ADH_zinc_N"/>
    <property type="match status" value="1"/>
</dbReference>
<dbReference type="SUPFAM" id="SSF51735">
    <property type="entry name" value="NAD(P)-binding Rossmann-fold domains"/>
    <property type="match status" value="1"/>
</dbReference>
<reference evidence="3" key="2">
    <citation type="submission" date="2020-09" db="EMBL/GenBank/DDBJ databases">
        <authorList>
            <person name="Sun Q."/>
            <person name="Zhou Y."/>
        </authorList>
    </citation>
    <scope>NUCLEOTIDE SEQUENCE</scope>
    <source>
        <strain evidence="3">CGMCC 1.15320</strain>
    </source>
</reference>
<accession>A0A916RQN5</accession>
<dbReference type="GO" id="GO:0016628">
    <property type="term" value="F:oxidoreductase activity, acting on the CH-CH group of donors, NAD or NADP as acceptor"/>
    <property type="evidence" value="ECO:0007669"/>
    <property type="project" value="InterPro"/>
</dbReference>
<dbReference type="SMART" id="SM00829">
    <property type="entry name" value="PKS_ER"/>
    <property type="match status" value="1"/>
</dbReference>
<evidence type="ECO:0000259" key="2">
    <source>
        <dbReference type="SMART" id="SM00829"/>
    </source>
</evidence>
<feature type="domain" description="Enoyl reductase (ER)" evidence="2">
    <location>
        <begin position="21"/>
        <end position="336"/>
    </location>
</feature>
<dbReference type="Pfam" id="PF16884">
    <property type="entry name" value="ADH_N_2"/>
    <property type="match status" value="1"/>
</dbReference>
<dbReference type="Gene3D" id="3.90.180.10">
    <property type="entry name" value="Medium-chain alcohol dehydrogenases, catalytic domain"/>
    <property type="match status" value="1"/>
</dbReference>
<dbReference type="AlphaFoldDB" id="A0A916RQN5"/>
<dbReference type="InterPro" id="IPR013149">
    <property type="entry name" value="ADH-like_C"/>
</dbReference>
<comment type="caution">
    <text evidence="3">The sequence shown here is derived from an EMBL/GenBank/DDBJ whole genome shotgun (WGS) entry which is preliminary data.</text>
</comment>
<sequence>MTSNLLNRQVAFAARPDGEPTAETFFIREVPVTALESGQILCRNLMVSVDPYLRLKMYDRESYTPPLEFGETIPGRSVAQVVESAAPEFKAGDLVAIQGGWQEYEIVKARHAERVDPALANPVSWLGALGMTGFTAYGGLLSVGQPKEGETVVVSAAAGAVGLLVGQVARQVGCRVVGIAGGSEKCARVVSEFGFDACVDYRAADFEQQLTEATPEGVDVYFDNVGGEIAAAVTRRLNTFARVAICGLISQYNGQSDSDPKAMEEYLRWILVRRLTIRGFIVYDLHKNHPEFTEVMSGWLREGKVREVFQRYDGFEQIVPAFLGMLSGKNFGKSIVRIAEPS</sequence>
<reference evidence="3" key="1">
    <citation type="journal article" date="2014" name="Int. J. Syst. Evol. Microbiol.">
        <title>Complete genome sequence of Corynebacterium casei LMG S-19264T (=DSM 44701T), isolated from a smear-ripened cheese.</title>
        <authorList>
            <consortium name="US DOE Joint Genome Institute (JGI-PGF)"/>
            <person name="Walter F."/>
            <person name="Albersmeier A."/>
            <person name="Kalinowski J."/>
            <person name="Ruckert C."/>
        </authorList>
    </citation>
    <scope>NUCLEOTIDE SEQUENCE</scope>
    <source>
        <strain evidence="3">CGMCC 1.15320</strain>
    </source>
</reference>
<evidence type="ECO:0000256" key="1">
    <source>
        <dbReference type="ARBA" id="ARBA00023002"/>
    </source>
</evidence>
<keyword evidence="4" id="KW-1185">Reference proteome</keyword>
<gene>
    <name evidence="3" type="ORF">GCM10011385_20590</name>
</gene>
<dbReference type="CDD" id="cd05288">
    <property type="entry name" value="PGDH"/>
    <property type="match status" value="1"/>
</dbReference>
<proteinExistence type="predicted"/>
<evidence type="ECO:0000313" key="4">
    <source>
        <dbReference type="Proteomes" id="UP000636264"/>
    </source>
</evidence>
<dbReference type="InterPro" id="IPR045010">
    <property type="entry name" value="MDR_fam"/>
</dbReference>
<dbReference type="InterPro" id="IPR041694">
    <property type="entry name" value="ADH_N_2"/>
</dbReference>
<dbReference type="RefSeq" id="WP_188720967.1">
    <property type="nucleotide sequence ID" value="NZ_BMIF01000005.1"/>
</dbReference>
<dbReference type="PANTHER" id="PTHR43205">
    <property type="entry name" value="PROSTAGLANDIN REDUCTASE"/>
    <property type="match status" value="1"/>
</dbReference>